<feature type="domain" description="Arrestin-like N-terminal" evidence="2">
    <location>
        <begin position="68"/>
        <end position="202"/>
    </location>
</feature>
<evidence type="ECO:0000259" key="2">
    <source>
        <dbReference type="Pfam" id="PF00339"/>
    </source>
</evidence>
<dbReference type="Proteomes" id="UP000053593">
    <property type="component" value="Unassembled WGS sequence"/>
</dbReference>
<accession>A0A0D0CJD5</accession>
<reference evidence="3 4" key="1">
    <citation type="submission" date="2014-04" db="EMBL/GenBank/DDBJ databases">
        <title>Evolutionary Origins and Diversification of the Mycorrhizal Mutualists.</title>
        <authorList>
            <consortium name="DOE Joint Genome Institute"/>
            <consortium name="Mycorrhizal Genomics Consortium"/>
            <person name="Kohler A."/>
            <person name="Kuo A."/>
            <person name="Nagy L.G."/>
            <person name="Floudas D."/>
            <person name="Copeland A."/>
            <person name="Barry K.W."/>
            <person name="Cichocki N."/>
            <person name="Veneault-Fourrey C."/>
            <person name="LaButti K."/>
            <person name="Lindquist E.A."/>
            <person name="Lipzen A."/>
            <person name="Lundell T."/>
            <person name="Morin E."/>
            <person name="Murat C."/>
            <person name="Riley R."/>
            <person name="Ohm R."/>
            <person name="Sun H."/>
            <person name="Tunlid A."/>
            <person name="Henrissat B."/>
            <person name="Grigoriev I.V."/>
            <person name="Hibbett D.S."/>
            <person name="Martin F."/>
        </authorList>
    </citation>
    <scope>NUCLEOTIDE SEQUENCE [LARGE SCALE GENOMIC DNA]</scope>
    <source>
        <strain evidence="3 4">FD-317 M1</strain>
    </source>
</reference>
<dbReference type="InterPro" id="IPR014756">
    <property type="entry name" value="Ig_E-set"/>
</dbReference>
<evidence type="ECO:0000313" key="4">
    <source>
        <dbReference type="Proteomes" id="UP000053593"/>
    </source>
</evidence>
<dbReference type="SUPFAM" id="SSF81296">
    <property type="entry name" value="E set domains"/>
    <property type="match status" value="1"/>
</dbReference>
<dbReference type="AlphaFoldDB" id="A0A0D0CJD5"/>
<proteinExistence type="predicted"/>
<sequence>MQFEQSSRSSPSPRYSTLSTAPPRYSVVLDEYPSTDSHYLFPLKNSKGKIWASVNLQKENLQRVNNVPVFLEGASPISGSVTLDLESPETIQSIAIAIRGRAITGANEGGSHTFLDRALSLWSKDQGEPNAFRSARSPGNQPLFSPAVNTSSSPRSGKLSGAYSFPFSIAVPIDDAAGGSLPETFSERSSLVRVRYELVLKIGRGRFKADSKLQVPFIFRRKAIPPDPSDLRKIAYLEHTMAPGPEIDPYGWVTLSTVDCVGRLLNSRTVVLRCTLSLANPLSYTRGSFISCHLRIESVDEQALDLLASPRNTILRLYRRIRYLYDAGQGMQENGISIASKQKYEIFDIGLAVWIHDPASQDENESRVRCLMGEIHLPKDLPPSSNVMPFGIEYSVILGAFESATFRPSENSSASLHTQKVEIVTEFAQGVVPFSSISPDEAAWAHMNERNESALDAPHKNPFQLIV</sequence>
<protein>
    <recommendedName>
        <fullName evidence="2">Arrestin-like N-terminal domain-containing protein</fullName>
    </recommendedName>
</protein>
<dbReference type="HOGENOM" id="CLU_025691_0_0_1"/>
<gene>
    <name evidence="3" type="ORF">GYMLUDRAFT_84300</name>
</gene>
<dbReference type="OrthoDB" id="3262423at2759"/>
<dbReference type="InterPro" id="IPR011021">
    <property type="entry name" value="Arrestin-like_N"/>
</dbReference>
<feature type="region of interest" description="Disordered" evidence="1">
    <location>
        <begin position="129"/>
        <end position="155"/>
    </location>
</feature>
<evidence type="ECO:0000256" key="1">
    <source>
        <dbReference type="SAM" id="MobiDB-lite"/>
    </source>
</evidence>
<dbReference type="EMBL" id="KN834766">
    <property type="protein sequence ID" value="KIK62889.1"/>
    <property type="molecule type" value="Genomic_DNA"/>
</dbReference>
<keyword evidence="4" id="KW-1185">Reference proteome</keyword>
<evidence type="ECO:0000313" key="3">
    <source>
        <dbReference type="EMBL" id="KIK62889.1"/>
    </source>
</evidence>
<dbReference type="InterPro" id="IPR014752">
    <property type="entry name" value="Arrestin-like_C"/>
</dbReference>
<name>A0A0D0CJD5_9AGAR</name>
<dbReference type="Pfam" id="PF00339">
    <property type="entry name" value="Arrestin_N"/>
    <property type="match status" value="1"/>
</dbReference>
<dbReference type="Gene3D" id="2.60.40.640">
    <property type="match status" value="1"/>
</dbReference>
<organism evidence="3 4">
    <name type="scientific">Collybiopsis luxurians FD-317 M1</name>
    <dbReference type="NCBI Taxonomy" id="944289"/>
    <lineage>
        <taxon>Eukaryota</taxon>
        <taxon>Fungi</taxon>
        <taxon>Dikarya</taxon>
        <taxon>Basidiomycota</taxon>
        <taxon>Agaricomycotina</taxon>
        <taxon>Agaricomycetes</taxon>
        <taxon>Agaricomycetidae</taxon>
        <taxon>Agaricales</taxon>
        <taxon>Marasmiineae</taxon>
        <taxon>Omphalotaceae</taxon>
        <taxon>Collybiopsis</taxon>
        <taxon>Collybiopsis luxurians</taxon>
    </lineage>
</organism>
<feature type="compositionally biased region" description="Polar residues" evidence="1">
    <location>
        <begin position="137"/>
        <end position="155"/>
    </location>
</feature>